<organism evidence="1 2">
    <name type="scientific">Phyllobacterium bourgognense</name>
    <dbReference type="NCBI Taxonomy" id="314236"/>
    <lineage>
        <taxon>Bacteria</taxon>
        <taxon>Pseudomonadati</taxon>
        <taxon>Pseudomonadota</taxon>
        <taxon>Alphaproteobacteria</taxon>
        <taxon>Hyphomicrobiales</taxon>
        <taxon>Phyllobacteriaceae</taxon>
        <taxon>Phyllobacterium</taxon>
    </lineage>
</organism>
<dbReference type="InterPro" id="IPR036291">
    <property type="entry name" value="NAD(P)-bd_dom_sf"/>
</dbReference>
<sequence length="64" mass="6681">MSDCLGHTGSMRPIPDHGELSCKGSNRLEDMRAVIAGGDSGIGRAVTIAYAREGAEDDATDKDC</sequence>
<gene>
    <name evidence="1" type="ORF">C7476_11547</name>
</gene>
<evidence type="ECO:0000313" key="1">
    <source>
        <dbReference type="EMBL" id="RCW80082.1"/>
    </source>
</evidence>
<dbReference type="SUPFAM" id="SSF51735">
    <property type="entry name" value="NAD(P)-binding Rossmann-fold domains"/>
    <property type="match status" value="1"/>
</dbReference>
<accession>A0A368YIN7</accession>
<dbReference type="AlphaFoldDB" id="A0A368YIN7"/>
<evidence type="ECO:0000313" key="2">
    <source>
        <dbReference type="Proteomes" id="UP000253324"/>
    </source>
</evidence>
<name>A0A368YIN7_9HYPH</name>
<protein>
    <recommendedName>
        <fullName evidence="3">Short subunit dehydrogenase</fullName>
    </recommendedName>
</protein>
<comment type="caution">
    <text evidence="1">The sequence shown here is derived from an EMBL/GenBank/DDBJ whole genome shotgun (WGS) entry which is preliminary data.</text>
</comment>
<dbReference type="Gene3D" id="3.40.50.720">
    <property type="entry name" value="NAD(P)-binding Rossmann-like Domain"/>
    <property type="match status" value="1"/>
</dbReference>
<reference evidence="1 2" key="1">
    <citation type="submission" date="2018-07" db="EMBL/GenBank/DDBJ databases">
        <title>Genomic Encyclopedia of Type Strains, Phase III (KMG-III): the genomes of soil and plant-associated and newly described type strains.</title>
        <authorList>
            <person name="Whitman W."/>
        </authorList>
    </citation>
    <scope>NUCLEOTIDE SEQUENCE [LARGE SCALE GENOMIC DNA]</scope>
    <source>
        <strain evidence="1 2">31-25a</strain>
    </source>
</reference>
<proteinExistence type="predicted"/>
<evidence type="ECO:0008006" key="3">
    <source>
        <dbReference type="Google" id="ProtNLM"/>
    </source>
</evidence>
<dbReference type="Proteomes" id="UP000253324">
    <property type="component" value="Unassembled WGS sequence"/>
</dbReference>
<dbReference type="EMBL" id="QPJM01000015">
    <property type="protein sequence ID" value="RCW80082.1"/>
    <property type="molecule type" value="Genomic_DNA"/>
</dbReference>
<keyword evidence="2" id="KW-1185">Reference proteome</keyword>